<evidence type="ECO:0000256" key="1">
    <source>
        <dbReference type="ARBA" id="ARBA00000085"/>
    </source>
</evidence>
<dbReference type="InterPro" id="IPR003594">
    <property type="entry name" value="HATPase_dom"/>
</dbReference>
<comment type="catalytic activity">
    <reaction evidence="1">
        <text>ATP + protein L-histidine = ADP + protein N-phospho-L-histidine.</text>
        <dbReference type="EC" id="2.7.13.3"/>
    </reaction>
</comment>
<evidence type="ECO:0000256" key="5">
    <source>
        <dbReference type="ARBA" id="ARBA00022679"/>
    </source>
</evidence>
<dbReference type="PANTHER" id="PTHR45436">
    <property type="entry name" value="SENSOR HISTIDINE KINASE YKOH"/>
    <property type="match status" value="1"/>
</dbReference>
<evidence type="ECO:0000256" key="6">
    <source>
        <dbReference type="ARBA" id="ARBA00022692"/>
    </source>
</evidence>
<evidence type="ECO:0000256" key="3">
    <source>
        <dbReference type="ARBA" id="ARBA00012438"/>
    </source>
</evidence>
<accession>A0A9W6GZI1</accession>
<keyword evidence="9" id="KW-0472">Membrane</keyword>
<dbReference type="InterPro" id="IPR036890">
    <property type="entry name" value="HATPase_C_sf"/>
</dbReference>
<dbReference type="AlphaFoldDB" id="A0A9W6GZI1"/>
<dbReference type="InterPro" id="IPR004358">
    <property type="entry name" value="Sig_transdc_His_kin-like_C"/>
</dbReference>
<dbReference type="PRINTS" id="PR00344">
    <property type="entry name" value="BCTRLSENSOR"/>
</dbReference>
<comment type="caution">
    <text evidence="11">The sequence shown here is derived from an EMBL/GenBank/DDBJ whole genome shotgun (WGS) entry which is preliminary data.</text>
</comment>
<dbReference type="SMART" id="SM00387">
    <property type="entry name" value="HATPase_c"/>
    <property type="match status" value="1"/>
</dbReference>
<keyword evidence="12" id="KW-1185">Reference proteome</keyword>
<evidence type="ECO:0000256" key="4">
    <source>
        <dbReference type="ARBA" id="ARBA00022553"/>
    </source>
</evidence>
<protein>
    <recommendedName>
        <fullName evidence="3">histidine kinase</fullName>
        <ecNumber evidence="3">2.7.13.3</ecNumber>
    </recommendedName>
</protein>
<reference evidence="11" key="1">
    <citation type="journal article" date="2023" name="Int. J. Syst. Evol. Microbiol.">
        <title>Methylocystis iwaonis sp. nov., a type II methane-oxidizing bacterium from surface soil of a rice paddy field in Japan, and emended description of the genus Methylocystis (ex Whittenbury et al. 1970) Bowman et al. 1993.</title>
        <authorList>
            <person name="Kaise H."/>
            <person name="Sawadogo J.B."/>
            <person name="Alam M.S."/>
            <person name="Ueno C."/>
            <person name="Dianou D."/>
            <person name="Shinjo R."/>
            <person name="Asakawa S."/>
        </authorList>
    </citation>
    <scope>NUCLEOTIDE SEQUENCE</scope>
    <source>
        <strain evidence="11">LMG27198</strain>
    </source>
</reference>
<evidence type="ECO:0000256" key="8">
    <source>
        <dbReference type="ARBA" id="ARBA00022989"/>
    </source>
</evidence>
<dbReference type="Gene3D" id="1.10.287.130">
    <property type="match status" value="1"/>
</dbReference>
<gene>
    <name evidence="11" type="ORF">LMG27198_47020</name>
</gene>
<dbReference type="PANTHER" id="PTHR45436:SF5">
    <property type="entry name" value="SENSOR HISTIDINE KINASE TRCS"/>
    <property type="match status" value="1"/>
</dbReference>
<feature type="domain" description="Histidine kinase" evidence="10">
    <location>
        <begin position="121"/>
        <end position="324"/>
    </location>
</feature>
<keyword evidence="8" id="KW-1133">Transmembrane helix</keyword>
<evidence type="ECO:0000259" key="10">
    <source>
        <dbReference type="PROSITE" id="PS50109"/>
    </source>
</evidence>
<dbReference type="SUPFAM" id="SSF55874">
    <property type="entry name" value="ATPase domain of HSP90 chaperone/DNA topoisomerase II/histidine kinase"/>
    <property type="match status" value="1"/>
</dbReference>
<sequence length="332" mass="35719">MLFVSERGVIFTVGEERRLLRIIAGIDRNEIVEARSEFAGDVAQSLAILAAVLLAAAWGQIAIGLKPLEAVRRSVNAVRSGEQKTIRVDGPEEIMPLVAEVNSLLEAKAKTIEAAKARASNLAHALKTPLTVLATDAERLARKGETEIASELHDLAFGMRRHIDRELSRVRLQSAAATAKQSTGVRDIIEGVIRTLSRSPKGATVSWRIEITSDARTSVPEEDATELFGVLLDNAVKWSRSEIRVAREGGNGLCIIIEDDGPGVSADQLVRLGQRGIRLDETTEGSGLGLAIAADILEAYGGEIRFRMRQPHGLQVVVTLPAVHGGKLSAPK</sequence>
<dbReference type="PROSITE" id="PS50109">
    <property type="entry name" value="HIS_KIN"/>
    <property type="match status" value="1"/>
</dbReference>
<dbReference type="EMBL" id="BSEC01000005">
    <property type="protein sequence ID" value="GLI95710.1"/>
    <property type="molecule type" value="Genomic_DNA"/>
</dbReference>
<evidence type="ECO:0000313" key="12">
    <source>
        <dbReference type="Proteomes" id="UP001144323"/>
    </source>
</evidence>
<keyword evidence="7" id="KW-0418">Kinase</keyword>
<organism evidence="11 12">
    <name type="scientific">Methylocystis echinoides</name>
    <dbReference type="NCBI Taxonomy" id="29468"/>
    <lineage>
        <taxon>Bacteria</taxon>
        <taxon>Pseudomonadati</taxon>
        <taxon>Pseudomonadota</taxon>
        <taxon>Alphaproteobacteria</taxon>
        <taxon>Hyphomicrobiales</taxon>
        <taxon>Methylocystaceae</taxon>
        <taxon>Methylocystis</taxon>
    </lineage>
</organism>
<dbReference type="Gene3D" id="3.30.565.10">
    <property type="entry name" value="Histidine kinase-like ATPase, C-terminal domain"/>
    <property type="match status" value="1"/>
</dbReference>
<name>A0A9W6GZI1_9HYPH</name>
<dbReference type="GO" id="GO:0005886">
    <property type="term" value="C:plasma membrane"/>
    <property type="evidence" value="ECO:0007669"/>
    <property type="project" value="TreeGrafter"/>
</dbReference>
<evidence type="ECO:0000256" key="7">
    <source>
        <dbReference type="ARBA" id="ARBA00022777"/>
    </source>
</evidence>
<keyword evidence="6" id="KW-0812">Transmembrane</keyword>
<dbReference type="InterPro" id="IPR005467">
    <property type="entry name" value="His_kinase_dom"/>
</dbReference>
<proteinExistence type="predicted"/>
<dbReference type="InterPro" id="IPR050428">
    <property type="entry name" value="TCS_sensor_his_kinase"/>
</dbReference>
<evidence type="ECO:0000256" key="9">
    <source>
        <dbReference type="ARBA" id="ARBA00023136"/>
    </source>
</evidence>
<keyword evidence="5" id="KW-0808">Transferase</keyword>
<comment type="subcellular location">
    <subcellularLocation>
        <location evidence="2">Membrane</location>
    </subcellularLocation>
</comment>
<dbReference type="Pfam" id="PF02518">
    <property type="entry name" value="HATPase_c"/>
    <property type="match status" value="1"/>
</dbReference>
<dbReference type="GO" id="GO:0000155">
    <property type="term" value="F:phosphorelay sensor kinase activity"/>
    <property type="evidence" value="ECO:0007669"/>
    <property type="project" value="InterPro"/>
</dbReference>
<dbReference type="SUPFAM" id="SSF47384">
    <property type="entry name" value="Homodimeric domain of signal transducing histidine kinase"/>
    <property type="match status" value="1"/>
</dbReference>
<dbReference type="EC" id="2.7.13.3" evidence="3"/>
<dbReference type="Proteomes" id="UP001144323">
    <property type="component" value="Unassembled WGS sequence"/>
</dbReference>
<keyword evidence="4" id="KW-0597">Phosphoprotein</keyword>
<evidence type="ECO:0000313" key="11">
    <source>
        <dbReference type="EMBL" id="GLI95710.1"/>
    </source>
</evidence>
<evidence type="ECO:0000256" key="2">
    <source>
        <dbReference type="ARBA" id="ARBA00004370"/>
    </source>
</evidence>
<dbReference type="InterPro" id="IPR036097">
    <property type="entry name" value="HisK_dim/P_sf"/>
</dbReference>